<proteinExistence type="predicted"/>
<gene>
    <name evidence="4" type="ORF">Q6348_06625</name>
</gene>
<feature type="domain" description="Solute-binding protein family 5" evidence="3">
    <location>
        <begin position="100"/>
        <end position="512"/>
    </location>
</feature>
<feature type="signal peptide" evidence="2">
    <location>
        <begin position="1"/>
        <end position="16"/>
    </location>
</feature>
<dbReference type="Gene3D" id="3.90.76.10">
    <property type="entry name" value="Dipeptide-binding Protein, Domain 1"/>
    <property type="match status" value="1"/>
</dbReference>
<protein>
    <submittedName>
        <fullName evidence="4">ABC transporter family substrate-binding protein</fullName>
    </submittedName>
</protein>
<name>A0ABT9D8J4_9CELL</name>
<feature type="compositionally biased region" description="Low complexity" evidence="1">
    <location>
        <begin position="27"/>
        <end position="39"/>
    </location>
</feature>
<comment type="caution">
    <text evidence="4">The sequence shown here is derived from an EMBL/GenBank/DDBJ whole genome shotgun (WGS) entry which is preliminary data.</text>
</comment>
<feature type="chain" id="PRO_5045055377" evidence="2">
    <location>
        <begin position="17"/>
        <end position="597"/>
    </location>
</feature>
<dbReference type="InterPro" id="IPR039424">
    <property type="entry name" value="SBP_5"/>
</dbReference>
<dbReference type="Gene3D" id="3.40.190.10">
    <property type="entry name" value="Periplasmic binding protein-like II"/>
    <property type="match status" value="1"/>
</dbReference>
<dbReference type="PIRSF" id="PIRSF002741">
    <property type="entry name" value="MppA"/>
    <property type="match status" value="1"/>
</dbReference>
<dbReference type="PANTHER" id="PTHR30290:SF65">
    <property type="entry name" value="MONOACYL PHOSPHATIDYLINOSITOL TETRAMANNOSIDE-BINDING PROTEIN LPQW-RELATED"/>
    <property type="match status" value="1"/>
</dbReference>
<dbReference type="SUPFAM" id="SSF53850">
    <property type="entry name" value="Periplasmic binding protein-like II"/>
    <property type="match status" value="1"/>
</dbReference>
<keyword evidence="2" id="KW-0732">Signal</keyword>
<keyword evidence="5" id="KW-1185">Reference proteome</keyword>
<evidence type="ECO:0000259" key="3">
    <source>
        <dbReference type="Pfam" id="PF00496"/>
    </source>
</evidence>
<dbReference type="CDD" id="cd08501">
    <property type="entry name" value="PBP2_Lpqw"/>
    <property type="match status" value="1"/>
</dbReference>
<dbReference type="EMBL" id="JAUQYP010000001">
    <property type="protein sequence ID" value="MDO8106870.1"/>
    <property type="molecule type" value="Genomic_DNA"/>
</dbReference>
<dbReference type="Proteomes" id="UP001232536">
    <property type="component" value="Unassembled WGS sequence"/>
</dbReference>
<dbReference type="Pfam" id="PF00496">
    <property type="entry name" value="SBP_bac_5"/>
    <property type="match status" value="1"/>
</dbReference>
<evidence type="ECO:0000256" key="1">
    <source>
        <dbReference type="SAM" id="MobiDB-lite"/>
    </source>
</evidence>
<dbReference type="PANTHER" id="PTHR30290">
    <property type="entry name" value="PERIPLASMIC BINDING COMPONENT OF ABC TRANSPORTER"/>
    <property type="match status" value="1"/>
</dbReference>
<dbReference type="RefSeq" id="WP_304600508.1">
    <property type="nucleotide sequence ID" value="NZ_JAUQYO010000001.1"/>
</dbReference>
<dbReference type="InterPro" id="IPR000914">
    <property type="entry name" value="SBP_5_dom"/>
</dbReference>
<reference evidence="4 5" key="1">
    <citation type="submission" date="2023-07" db="EMBL/GenBank/DDBJ databases">
        <title>Description of novel actinomycetes strains, isolated from tidal flat sediment.</title>
        <authorList>
            <person name="Lu C."/>
        </authorList>
    </citation>
    <scope>NUCLEOTIDE SEQUENCE [LARGE SCALE GENOMIC DNA]</scope>
    <source>
        <strain evidence="4 5">SYSU T00b441</strain>
    </source>
</reference>
<evidence type="ECO:0000313" key="5">
    <source>
        <dbReference type="Proteomes" id="UP001232536"/>
    </source>
</evidence>
<accession>A0ABT9D8J4</accession>
<dbReference type="Gene3D" id="3.10.105.10">
    <property type="entry name" value="Dipeptide-binding Protein, Domain 3"/>
    <property type="match status" value="1"/>
</dbReference>
<evidence type="ECO:0000313" key="4">
    <source>
        <dbReference type="EMBL" id="MDO8106870.1"/>
    </source>
</evidence>
<feature type="region of interest" description="Disordered" evidence="1">
    <location>
        <begin position="24"/>
        <end position="43"/>
    </location>
</feature>
<sequence length="597" mass="63372">MSAVAALVGASALALAACSNSPANTPSDSASGSSSSSSSGPTGTVTVAEVNTFFSFNPNTSNGNVDINSKISLATSSNFWYIDDKLKVQKDTSFGTYTVDSEDPLTVTYTINDGVVWSDGKPVDNSDLLLAWAVESGYFNTKDHSFDYAGDTGTLGLTSFPKLGDDGRSITLTYSKPAADWEVSYSLQGMPPAHVVAEKAGLADSAALVDLMKGEPAGSDNKTSDQMAKVMDFWNTGFDSTTLPSDPSLYLSDGPFIVSDVQENQSVTMTVNDKYVGDHQPKVSEIIMRSIADSTSQVQALQNGEIDVAAPQSSADTLQALQGLTGVNVYTGYQLAYDHIDLTFNNGGPFDPATYGGDAKKAALVREAFLKTVPRQAILQAVVIPQKPDAEILNSQIFVPAQDGYAESVKNNGSDAFPGEPDIEGAKKLLQEAGVTSPTVSILYKPSNPNRVDDFTLISQSATKAGFKIKDDGDEKWGSRLGDGSYDSTIFGWINSGVGVSGVPQIFSTDGGGNFNGYSNSKVDSLASELLVTLDQSKQVSLEQQIDALVWGDYYGLPLYQSPGVVAVADRMKGVDTFNSNQNGVWWNTWDWSVSNG</sequence>
<evidence type="ECO:0000256" key="2">
    <source>
        <dbReference type="SAM" id="SignalP"/>
    </source>
</evidence>
<dbReference type="InterPro" id="IPR030678">
    <property type="entry name" value="Peptide/Ni-bd"/>
</dbReference>
<organism evidence="4 5">
    <name type="scientific">Actinotalea lenta</name>
    <dbReference type="NCBI Taxonomy" id="3064654"/>
    <lineage>
        <taxon>Bacteria</taxon>
        <taxon>Bacillati</taxon>
        <taxon>Actinomycetota</taxon>
        <taxon>Actinomycetes</taxon>
        <taxon>Micrococcales</taxon>
        <taxon>Cellulomonadaceae</taxon>
        <taxon>Actinotalea</taxon>
    </lineage>
</organism>